<reference evidence="1 2" key="1">
    <citation type="submission" date="2020-08" db="EMBL/GenBank/DDBJ databases">
        <title>Genomic Encyclopedia of Type Strains, Phase IV (KMG-IV): sequencing the most valuable type-strain genomes for metagenomic binning, comparative biology and taxonomic classification.</title>
        <authorList>
            <person name="Goeker M."/>
        </authorList>
    </citation>
    <scope>NUCLEOTIDE SEQUENCE [LARGE SCALE GENOMIC DNA]</scope>
    <source>
        <strain evidence="1 2">DSM 23240</strain>
    </source>
</reference>
<dbReference type="EMBL" id="JACHHQ010000005">
    <property type="protein sequence ID" value="MBB5200717.1"/>
    <property type="molecule type" value="Genomic_DNA"/>
</dbReference>
<dbReference type="RefSeq" id="WP_168055582.1">
    <property type="nucleotide sequence ID" value="NZ_JAAOZT010000007.1"/>
</dbReference>
<keyword evidence="2" id="KW-1185">Reference proteome</keyword>
<dbReference type="AlphaFoldDB" id="A0A840RQM9"/>
<proteinExistence type="predicted"/>
<protein>
    <submittedName>
        <fullName evidence="1">ABC-type amino acid transport substrate-binding protein</fullName>
    </submittedName>
</protein>
<dbReference type="Proteomes" id="UP000571084">
    <property type="component" value="Unassembled WGS sequence"/>
</dbReference>
<gene>
    <name evidence="1" type="ORF">HNR39_002559</name>
</gene>
<evidence type="ECO:0000313" key="1">
    <source>
        <dbReference type="EMBL" id="MBB5200717.1"/>
    </source>
</evidence>
<evidence type="ECO:0000313" key="2">
    <source>
        <dbReference type="Proteomes" id="UP000571084"/>
    </source>
</evidence>
<organism evidence="1 2">
    <name type="scientific">Glaciimonas immobilis</name>
    <dbReference type="NCBI Taxonomy" id="728004"/>
    <lineage>
        <taxon>Bacteria</taxon>
        <taxon>Pseudomonadati</taxon>
        <taxon>Pseudomonadota</taxon>
        <taxon>Betaproteobacteria</taxon>
        <taxon>Burkholderiales</taxon>
        <taxon>Oxalobacteraceae</taxon>
        <taxon>Glaciimonas</taxon>
    </lineage>
</organism>
<name>A0A840RQM9_9BURK</name>
<comment type="caution">
    <text evidence="1">The sequence shown here is derived from an EMBL/GenBank/DDBJ whole genome shotgun (WGS) entry which is preliminary data.</text>
</comment>
<accession>A0A840RQM9</accession>
<sequence length="63" mass="6989">MAAEFSLILSAHIAERITDAMLAQNSPGARYLRDKVNAILAETRKDGELYAISVNWLGHYPNT</sequence>